<evidence type="ECO:0000256" key="1">
    <source>
        <dbReference type="ARBA" id="ARBA00001933"/>
    </source>
</evidence>
<feature type="domain" description="Aromatic amino acid beta-eliminating lyase/threonine aldolase" evidence="4">
    <location>
        <begin position="14"/>
        <end position="289"/>
    </location>
</feature>
<evidence type="ECO:0000256" key="3">
    <source>
        <dbReference type="ARBA" id="ARBA00022898"/>
    </source>
</evidence>
<dbReference type="InterPro" id="IPR015424">
    <property type="entry name" value="PyrdxlP-dep_Trfase"/>
</dbReference>
<comment type="similarity">
    <text evidence="2">Belongs to the threonine aldolase family.</text>
</comment>
<dbReference type="Gene3D" id="3.40.640.10">
    <property type="entry name" value="Type I PLP-dependent aspartate aminotransferase-like (Major domain)"/>
    <property type="match status" value="1"/>
</dbReference>
<evidence type="ECO:0000256" key="2">
    <source>
        <dbReference type="ARBA" id="ARBA00006966"/>
    </source>
</evidence>
<proteinExistence type="inferred from homology"/>
<dbReference type="EMBL" id="SMCQ01000002">
    <property type="protein sequence ID" value="TCW02119.1"/>
    <property type="molecule type" value="Genomic_DNA"/>
</dbReference>
<dbReference type="Proteomes" id="UP000295515">
    <property type="component" value="Unassembled WGS sequence"/>
</dbReference>
<dbReference type="InterPro" id="IPR015421">
    <property type="entry name" value="PyrdxlP-dep_Trfase_major"/>
</dbReference>
<dbReference type="InterPro" id="IPR015422">
    <property type="entry name" value="PyrdxlP-dep_Trfase_small"/>
</dbReference>
<evidence type="ECO:0000259" key="4">
    <source>
        <dbReference type="Pfam" id="PF01212"/>
    </source>
</evidence>
<keyword evidence="3" id="KW-0663">Pyridoxal phosphate</keyword>
<evidence type="ECO:0000313" key="6">
    <source>
        <dbReference type="Proteomes" id="UP000295515"/>
    </source>
</evidence>
<gene>
    <name evidence="5" type="ORF">EDD60_10282</name>
</gene>
<organism evidence="5 6">
    <name type="scientific">Longibaculum muris</name>
    <dbReference type="NCBI Taxonomy" id="1796628"/>
    <lineage>
        <taxon>Bacteria</taxon>
        <taxon>Bacillati</taxon>
        <taxon>Bacillota</taxon>
        <taxon>Erysipelotrichia</taxon>
        <taxon>Erysipelotrichales</taxon>
        <taxon>Coprobacillaceae</taxon>
        <taxon>Longibaculum</taxon>
    </lineage>
</organism>
<dbReference type="PANTHER" id="PTHR48097">
    <property type="entry name" value="L-THREONINE ALDOLASE-RELATED"/>
    <property type="match status" value="1"/>
</dbReference>
<dbReference type="SUPFAM" id="SSF53383">
    <property type="entry name" value="PLP-dependent transferases"/>
    <property type="match status" value="1"/>
</dbReference>
<dbReference type="GO" id="GO:0016829">
    <property type="term" value="F:lyase activity"/>
    <property type="evidence" value="ECO:0007669"/>
    <property type="project" value="InterPro"/>
</dbReference>
<dbReference type="Pfam" id="PF01212">
    <property type="entry name" value="Beta_elim_lyase"/>
    <property type="match status" value="1"/>
</dbReference>
<dbReference type="GeneID" id="98914325"/>
<reference evidence="5 6" key="1">
    <citation type="submission" date="2019-03" db="EMBL/GenBank/DDBJ databases">
        <title>Genomic Encyclopedia of Type Strains, Phase IV (KMG-IV): sequencing the most valuable type-strain genomes for metagenomic binning, comparative biology and taxonomic classification.</title>
        <authorList>
            <person name="Goeker M."/>
        </authorList>
    </citation>
    <scope>NUCLEOTIDE SEQUENCE [LARGE SCALE GENOMIC DNA]</scope>
    <source>
        <strain evidence="5 6">DSM 29487</strain>
    </source>
</reference>
<name>A0A4R3Z5V5_9FIRM</name>
<dbReference type="Gene3D" id="3.90.1150.10">
    <property type="entry name" value="Aspartate Aminotransferase, domain 1"/>
    <property type="match status" value="1"/>
</dbReference>
<sequence>MYSFLNDYSEGAHPQVLEALIQSNQEQTVGYGNDDYCQKAKEVILKRINQPSADVHFLVGGTQANLVVISHALRDYQGVIASDEGHINVHETAAVEGTGHKVITKPHQEGKVTVEMIKQILAQHPDEHMVQPKMVYISQTTELGTYYTKQELEDIHAFTKENGLYLFLDGARLGSALVLDDAPSLADIAKNVDVFYIGGTKMGAMFGEAIVILNDELKENFRYQLKHKGAMLAKGRLLGIQFYTLLKDHLYEDIGRHENQMADYIREAFKAKGYPLYLPSKTNQVFVDLPLDVLAQIEEHYLVTHIQPLDNQQMRVRLVTSWATPKVEVEKFVEFIKQL</sequence>
<comment type="caution">
    <text evidence="5">The sequence shown here is derived from an EMBL/GenBank/DDBJ whole genome shotgun (WGS) entry which is preliminary data.</text>
</comment>
<accession>A0A4R3Z5V5</accession>
<dbReference type="AlphaFoldDB" id="A0A4R3Z5V5"/>
<dbReference type="RefSeq" id="WP_066446244.1">
    <property type="nucleotide sequence ID" value="NZ_JANKBF010000003.1"/>
</dbReference>
<evidence type="ECO:0000313" key="5">
    <source>
        <dbReference type="EMBL" id="TCW02119.1"/>
    </source>
</evidence>
<comment type="cofactor">
    <cofactor evidence="1">
        <name>pyridoxal 5'-phosphate</name>
        <dbReference type="ChEBI" id="CHEBI:597326"/>
    </cofactor>
</comment>
<protein>
    <submittedName>
        <fullName evidence="5">L-threonine aldolase</fullName>
    </submittedName>
</protein>
<keyword evidence="6" id="KW-1185">Reference proteome</keyword>
<dbReference type="GO" id="GO:0006520">
    <property type="term" value="P:amino acid metabolic process"/>
    <property type="evidence" value="ECO:0007669"/>
    <property type="project" value="InterPro"/>
</dbReference>
<dbReference type="PANTHER" id="PTHR48097:SF5">
    <property type="entry name" value="LOW SPECIFICITY L-THREONINE ALDOLASE"/>
    <property type="match status" value="1"/>
</dbReference>
<dbReference type="InterPro" id="IPR001597">
    <property type="entry name" value="ArAA_b-elim_lyase/Thr_aldolase"/>
</dbReference>